<sequence length="156" mass="18264">MIYDHAFINELDNLGLDNFFEVHESLSDAKSSGKLNKQEKQESSSVSTTSTESEGEDESEEQEQNKIYSHYYVPSQYFNTSSNSVKKEGIDKVDERNSITVKFIKLSEDSIKWEINDAIELFFKQFKKDLEWFTEIKIEIRMKLNELTIIHLNFSN</sequence>
<name>A0ACB5U9E2_CANBO</name>
<dbReference type="EMBL" id="BSXV01007702">
    <property type="protein sequence ID" value="GMF05477.1"/>
    <property type="molecule type" value="Genomic_DNA"/>
</dbReference>
<gene>
    <name evidence="1" type="ORF">Cboi01_000660900</name>
</gene>
<organism evidence="1 2">
    <name type="scientific">Candida boidinii</name>
    <name type="common">Yeast</name>
    <dbReference type="NCBI Taxonomy" id="5477"/>
    <lineage>
        <taxon>Eukaryota</taxon>
        <taxon>Fungi</taxon>
        <taxon>Dikarya</taxon>
        <taxon>Ascomycota</taxon>
        <taxon>Saccharomycotina</taxon>
        <taxon>Pichiomycetes</taxon>
        <taxon>Pichiales</taxon>
        <taxon>Pichiaceae</taxon>
        <taxon>Ogataea</taxon>
        <taxon>Ogataea/Candida clade</taxon>
    </lineage>
</organism>
<evidence type="ECO:0000313" key="2">
    <source>
        <dbReference type="Proteomes" id="UP001165101"/>
    </source>
</evidence>
<accession>A0ACB5U9E2</accession>
<comment type="caution">
    <text evidence="1">The sequence shown here is derived from an EMBL/GenBank/DDBJ whole genome shotgun (WGS) entry which is preliminary data.</text>
</comment>
<protein>
    <submittedName>
        <fullName evidence="1">Unnamed protein product</fullName>
    </submittedName>
</protein>
<proteinExistence type="predicted"/>
<keyword evidence="2" id="KW-1185">Reference proteome</keyword>
<reference evidence="1" key="1">
    <citation type="submission" date="2023-04" db="EMBL/GenBank/DDBJ databases">
        <title>Candida boidinii NBRC 1967.</title>
        <authorList>
            <person name="Ichikawa N."/>
            <person name="Sato H."/>
            <person name="Tonouchi N."/>
        </authorList>
    </citation>
    <scope>NUCLEOTIDE SEQUENCE</scope>
    <source>
        <strain evidence="1">NBRC 1967</strain>
    </source>
</reference>
<evidence type="ECO:0000313" key="1">
    <source>
        <dbReference type="EMBL" id="GMF05477.1"/>
    </source>
</evidence>
<dbReference type="Proteomes" id="UP001165101">
    <property type="component" value="Unassembled WGS sequence"/>
</dbReference>